<sequence length="126" mass="14561">MVLSSGLTYSFIDPITIFAQFFYNLVRKKWWAQLHEVGVAIAKNEEIANGLSKSEVESYLKELFSKTKKSVDETTKYLNESVEKIKGRKAAFIKLANKFERGFFYHLDGEFNTSIYEELCLQALDI</sequence>
<evidence type="ECO:0000313" key="3">
    <source>
        <dbReference type="Proteomes" id="UP000233767"/>
    </source>
</evidence>
<dbReference type="AlphaFoldDB" id="A0A497UX12"/>
<reference evidence="1 3" key="1">
    <citation type="submission" date="2017-12" db="EMBL/GenBank/DDBJ databases">
        <title>Genomic Encyclopedia of Type Strains, Phase III (KMG-III): the genomes of soil and plant-associated and newly described type strains.</title>
        <authorList>
            <person name="Whitman W."/>
        </authorList>
    </citation>
    <scope>NUCLEOTIDE SEQUENCE [LARGE SCALE GENOMIC DNA]</scope>
    <source>
        <strain evidence="1 3">IP-10</strain>
    </source>
</reference>
<gene>
    <name evidence="1" type="ORF">B0G92_0565</name>
    <name evidence="2" type="ORF">CLV50_0941</name>
</gene>
<proteinExistence type="predicted"/>
<dbReference type="Proteomes" id="UP000233767">
    <property type="component" value="Unassembled WGS sequence"/>
</dbReference>
<name>A0A497UX12_9FLAO</name>
<evidence type="ECO:0000313" key="2">
    <source>
        <dbReference type="EMBL" id="RLJ35560.1"/>
    </source>
</evidence>
<evidence type="ECO:0000313" key="4">
    <source>
        <dbReference type="Proteomes" id="UP000275027"/>
    </source>
</evidence>
<protein>
    <submittedName>
        <fullName evidence="2">Uncharacterized protein</fullName>
    </submittedName>
</protein>
<dbReference type="Proteomes" id="UP000275027">
    <property type="component" value="Unassembled WGS sequence"/>
</dbReference>
<dbReference type="EMBL" id="RCCB01000010">
    <property type="protein sequence ID" value="RLJ35560.1"/>
    <property type="molecule type" value="Genomic_DNA"/>
</dbReference>
<dbReference type="EMBL" id="PJND01000007">
    <property type="protein sequence ID" value="PKW28937.1"/>
    <property type="molecule type" value="Genomic_DNA"/>
</dbReference>
<comment type="caution">
    <text evidence="2">The sequence shown here is derived from an EMBL/GenBank/DDBJ whole genome shotgun (WGS) entry which is preliminary data.</text>
</comment>
<keyword evidence="3" id="KW-1185">Reference proteome</keyword>
<accession>A0A497UX12</accession>
<evidence type="ECO:0000313" key="1">
    <source>
        <dbReference type="EMBL" id="PKW28937.1"/>
    </source>
</evidence>
<reference evidence="2 4" key="2">
    <citation type="submission" date="2018-10" db="EMBL/GenBank/DDBJ databases">
        <title>Genomic Encyclopedia of Archaeal and Bacterial Type Strains, Phase II (KMG-II): from individual species to whole genera.</title>
        <authorList>
            <person name="Goeker M."/>
        </authorList>
    </citation>
    <scope>NUCLEOTIDE SEQUENCE [LARGE SCALE GENOMIC DNA]</scope>
    <source>
        <strain evidence="2 4">DSM 21886</strain>
    </source>
</reference>
<organism evidence="2 4">
    <name type="scientific">Flavobacterium lindanitolerans</name>
    <dbReference type="NCBI Taxonomy" id="428988"/>
    <lineage>
        <taxon>Bacteria</taxon>
        <taxon>Pseudomonadati</taxon>
        <taxon>Bacteroidota</taxon>
        <taxon>Flavobacteriia</taxon>
        <taxon>Flavobacteriales</taxon>
        <taxon>Flavobacteriaceae</taxon>
        <taxon>Flavobacterium</taxon>
    </lineage>
</organism>